<keyword evidence="5" id="KW-0762">Sugar transport</keyword>
<dbReference type="PANTHER" id="PTHR30181:SF2">
    <property type="entry name" value="PTS SYSTEM MANNITOL-SPECIFIC EIICBA COMPONENT"/>
    <property type="match status" value="1"/>
</dbReference>
<gene>
    <name evidence="14" type="ORF">QFZ26_000770</name>
</gene>
<keyword evidence="7" id="KW-0598">Phosphotransferase system</keyword>
<evidence type="ECO:0000256" key="7">
    <source>
        <dbReference type="ARBA" id="ARBA00022683"/>
    </source>
</evidence>
<feature type="domain" description="PTS EIIA type-2" evidence="13">
    <location>
        <begin position="30"/>
        <end position="169"/>
    </location>
</feature>
<evidence type="ECO:0000256" key="11">
    <source>
        <dbReference type="ARBA" id="ARBA00030962"/>
    </source>
</evidence>
<evidence type="ECO:0000256" key="4">
    <source>
        <dbReference type="ARBA" id="ARBA00022553"/>
    </source>
</evidence>
<dbReference type="CDD" id="cd00211">
    <property type="entry name" value="PTS_IIA_fru"/>
    <property type="match status" value="1"/>
</dbReference>
<evidence type="ECO:0000256" key="5">
    <source>
        <dbReference type="ARBA" id="ARBA00022597"/>
    </source>
</evidence>
<dbReference type="Proteomes" id="UP001239083">
    <property type="component" value="Unassembled WGS sequence"/>
</dbReference>
<keyword evidence="3" id="KW-0813">Transport</keyword>
<dbReference type="Gene3D" id="3.40.930.10">
    <property type="entry name" value="Mannitol-specific EII, Chain A"/>
    <property type="match status" value="1"/>
</dbReference>
<name>A0ABU0R570_9MICO</name>
<keyword evidence="15" id="KW-1185">Reference proteome</keyword>
<dbReference type="PANTHER" id="PTHR30181">
    <property type="entry name" value="MANNITOL PERMEASE IIC COMPONENT"/>
    <property type="match status" value="1"/>
</dbReference>
<sequence length="172" mass="18716">MPRRSPGAEVAAASGRRMNHEERENTMAEEILPEGNVRLAARAASRDDAIREAGEVLVEVGAVDPAYLDSMLEREASVSTYMGNFLAIPHGTNEAKNHIRRSALSVIRYDEPVDWGGEEARFVVGIAGIENEHLEILSKIAIIFSDDEAVARLLAAGSAKELHTLLSEVNEP</sequence>
<evidence type="ECO:0000256" key="12">
    <source>
        <dbReference type="SAM" id="MobiDB-lite"/>
    </source>
</evidence>
<dbReference type="InterPro" id="IPR002178">
    <property type="entry name" value="PTS_EIIA_type-2_dom"/>
</dbReference>
<evidence type="ECO:0000313" key="14">
    <source>
        <dbReference type="EMBL" id="MDQ0893215.1"/>
    </source>
</evidence>
<keyword evidence="4" id="KW-0597">Phosphoprotein</keyword>
<protein>
    <recommendedName>
        <fullName evidence="2">Mannitol-specific phosphotransferase enzyme IIA component</fullName>
    </recommendedName>
    <alternativeName>
        <fullName evidence="10">EIIA</fullName>
    </alternativeName>
    <alternativeName>
        <fullName evidence="11">EIII</fullName>
    </alternativeName>
    <alternativeName>
        <fullName evidence="9">PTS system mannitol-specific EIIA component</fullName>
    </alternativeName>
</protein>
<keyword evidence="8" id="KW-0418">Kinase</keyword>
<evidence type="ECO:0000256" key="10">
    <source>
        <dbReference type="ARBA" id="ARBA00030956"/>
    </source>
</evidence>
<feature type="region of interest" description="Disordered" evidence="12">
    <location>
        <begin position="1"/>
        <end position="25"/>
    </location>
</feature>
<comment type="caution">
    <text evidence="14">The sequence shown here is derived from an EMBL/GenBank/DDBJ whole genome shotgun (WGS) entry which is preliminary data.</text>
</comment>
<dbReference type="PROSITE" id="PS00372">
    <property type="entry name" value="PTS_EIIA_TYPE_2_HIS"/>
    <property type="match status" value="1"/>
</dbReference>
<dbReference type="InterPro" id="IPR050893">
    <property type="entry name" value="Sugar_PTS"/>
</dbReference>
<evidence type="ECO:0000313" key="15">
    <source>
        <dbReference type="Proteomes" id="UP001239083"/>
    </source>
</evidence>
<accession>A0ABU0R570</accession>
<organism evidence="14 15">
    <name type="scientific">Agromyces ramosus</name>
    <dbReference type="NCBI Taxonomy" id="33879"/>
    <lineage>
        <taxon>Bacteria</taxon>
        <taxon>Bacillati</taxon>
        <taxon>Actinomycetota</taxon>
        <taxon>Actinomycetes</taxon>
        <taxon>Micrococcales</taxon>
        <taxon>Microbacteriaceae</taxon>
        <taxon>Agromyces</taxon>
    </lineage>
</organism>
<dbReference type="EMBL" id="JAUSYY010000001">
    <property type="protein sequence ID" value="MDQ0893215.1"/>
    <property type="molecule type" value="Genomic_DNA"/>
</dbReference>
<evidence type="ECO:0000259" key="13">
    <source>
        <dbReference type="PROSITE" id="PS51094"/>
    </source>
</evidence>
<dbReference type="SUPFAM" id="SSF55804">
    <property type="entry name" value="Phoshotransferase/anion transport protein"/>
    <property type="match status" value="1"/>
</dbReference>
<evidence type="ECO:0000256" key="6">
    <source>
        <dbReference type="ARBA" id="ARBA00022679"/>
    </source>
</evidence>
<comment type="function">
    <text evidence="1">The phosphoenolpyruvate-dependent sugar phosphotransferase system (sugar PTS), a major carbohydrate active transport system, catalyzes the phosphorylation of incoming sugar substrates concomitantly with their translocation across the cell membrane. The enzyme II CmtAB PTS system is involved in D-mannitol transport.</text>
</comment>
<evidence type="ECO:0000256" key="9">
    <source>
        <dbReference type="ARBA" id="ARBA00029908"/>
    </source>
</evidence>
<evidence type="ECO:0000256" key="2">
    <source>
        <dbReference type="ARBA" id="ARBA00014783"/>
    </source>
</evidence>
<proteinExistence type="predicted"/>
<evidence type="ECO:0000256" key="8">
    <source>
        <dbReference type="ARBA" id="ARBA00022777"/>
    </source>
</evidence>
<dbReference type="InterPro" id="IPR016152">
    <property type="entry name" value="PTrfase/Anion_transptr"/>
</dbReference>
<dbReference type="Pfam" id="PF00359">
    <property type="entry name" value="PTS_EIIA_2"/>
    <property type="match status" value="1"/>
</dbReference>
<evidence type="ECO:0000256" key="1">
    <source>
        <dbReference type="ARBA" id="ARBA00002434"/>
    </source>
</evidence>
<keyword evidence="6 14" id="KW-0808">Transferase</keyword>
<dbReference type="GO" id="GO:0016740">
    <property type="term" value="F:transferase activity"/>
    <property type="evidence" value="ECO:0007669"/>
    <property type="project" value="UniProtKB-KW"/>
</dbReference>
<evidence type="ECO:0000256" key="3">
    <source>
        <dbReference type="ARBA" id="ARBA00022448"/>
    </source>
</evidence>
<dbReference type="PROSITE" id="PS51094">
    <property type="entry name" value="PTS_EIIA_TYPE_2"/>
    <property type="match status" value="1"/>
</dbReference>
<reference evidence="14 15" key="1">
    <citation type="submission" date="2023-07" db="EMBL/GenBank/DDBJ databases">
        <title>Comparative genomics of wheat-associated soil bacteria to identify genetic determinants of phenazine resistance.</title>
        <authorList>
            <person name="Mouncey N."/>
        </authorList>
    </citation>
    <scope>NUCLEOTIDE SEQUENCE [LARGE SCALE GENOMIC DNA]</scope>
    <source>
        <strain evidence="14 15">V3I3</strain>
    </source>
</reference>